<reference evidence="1 2" key="1">
    <citation type="submission" date="2023-08" db="EMBL/GenBank/DDBJ databases">
        <authorList>
            <person name="Palmer J.M."/>
        </authorList>
    </citation>
    <scope>NUCLEOTIDE SEQUENCE [LARGE SCALE GENOMIC DNA]</scope>
    <source>
        <strain evidence="1 2">TWF481</strain>
    </source>
</reference>
<gene>
    <name evidence="1" type="ORF">TWF481_010949</name>
</gene>
<organism evidence="1 2">
    <name type="scientific">Arthrobotrys musiformis</name>
    <dbReference type="NCBI Taxonomy" id="47236"/>
    <lineage>
        <taxon>Eukaryota</taxon>
        <taxon>Fungi</taxon>
        <taxon>Dikarya</taxon>
        <taxon>Ascomycota</taxon>
        <taxon>Pezizomycotina</taxon>
        <taxon>Orbiliomycetes</taxon>
        <taxon>Orbiliales</taxon>
        <taxon>Orbiliaceae</taxon>
        <taxon>Arthrobotrys</taxon>
    </lineage>
</organism>
<dbReference type="Proteomes" id="UP001370758">
    <property type="component" value="Unassembled WGS sequence"/>
</dbReference>
<protein>
    <submittedName>
        <fullName evidence="1">Uncharacterized protein</fullName>
    </submittedName>
</protein>
<dbReference type="AlphaFoldDB" id="A0AAV9VXZ2"/>
<proteinExistence type="predicted"/>
<accession>A0AAV9VXZ2</accession>
<sequence length="62" mass="6795">MSAMEGLGGIAAYQRAWDVISVTKSATQESRESAIHSVVSNDELVDRMKQEVWVNDGIKPTT</sequence>
<keyword evidence="2" id="KW-1185">Reference proteome</keyword>
<comment type="caution">
    <text evidence="1">The sequence shown here is derived from an EMBL/GenBank/DDBJ whole genome shotgun (WGS) entry which is preliminary data.</text>
</comment>
<dbReference type="EMBL" id="JAVHJL010000008">
    <property type="protein sequence ID" value="KAK6498357.1"/>
    <property type="molecule type" value="Genomic_DNA"/>
</dbReference>
<name>A0AAV9VXZ2_9PEZI</name>
<evidence type="ECO:0000313" key="1">
    <source>
        <dbReference type="EMBL" id="KAK6498357.1"/>
    </source>
</evidence>
<evidence type="ECO:0000313" key="2">
    <source>
        <dbReference type="Proteomes" id="UP001370758"/>
    </source>
</evidence>